<comment type="caution">
    <text evidence="1">The sequence shown here is derived from an EMBL/GenBank/DDBJ whole genome shotgun (WGS) entry which is preliminary data.</text>
</comment>
<organism evidence="1 2">
    <name type="scientific">Ophiocordyceps unilateralis</name>
    <name type="common">Zombie-ant fungus</name>
    <name type="synonym">Torrubia unilateralis</name>
    <dbReference type="NCBI Taxonomy" id="268505"/>
    <lineage>
        <taxon>Eukaryota</taxon>
        <taxon>Fungi</taxon>
        <taxon>Dikarya</taxon>
        <taxon>Ascomycota</taxon>
        <taxon>Pezizomycotina</taxon>
        <taxon>Sordariomycetes</taxon>
        <taxon>Hypocreomycetidae</taxon>
        <taxon>Hypocreales</taxon>
        <taxon>Ophiocordycipitaceae</taxon>
        <taxon>Ophiocordyceps</taxon>
    </lineage>
</organism>
<dbReference type="Proteomes" id="UP000037136">
    <property type="component" value="Unassembled WGS sequence"/>
</dbReference>
<accession>A0A2A9P6S0</accession>
<proteinExistence type="predicted"/>
<dbReference type="AlphaFoldDB" id="A0A2A9P6S0"/>
<keyword evidence="2" id="KW-1185">Reference proteome</keyword>
<reference evidence="1 2" key="2">
    <citation type="journal article" date="2017" name="Sci. Rep.">
        <title>Ant-infecting Ophiocordyceps genomes reveal a high diversity of potential behavioral manipulation genes and a possible major role for enterotoxins.</title>
        <authorList>
            <person name="de Bekker C."/>
            <person name="Ohm R.A."/>
            <person name="Evans H.C."/>
            <person name="Brachmann A."/>
            <person name="Hughes D.P."/>
        </authorList>
    </citation>
    <scope>NUCLEOTIDE SEQUENCE [LARGE SCALE GENOMIC DNA]</scope>
    <source>
        <strain evidence="1 2">SC16a</strain>
    </source>
</reference>
<sequence length="156" mass="17357">MDLAKRAPRQAGEKKVVVSRYYVKDRARGRHICCSSFSPIIFLRTISRFGRFQLTGAAIKDGRRGGRPGAGPKSRVPRMYFRLQFVWTVDPAYDDRSRHSAFAAPHWAGQQTHTDDEGRFTYGPVHSTQDVQCAAQNAYGPGAYCVAVIGAPLLLL</sequence>
<evidence type="ECO:0000313" key="1">
    <source>
        <dbReference type="EMBL" id="PFH57205.1"/>
    </source>
</evidence>
<protein>
    <submittedName>
        <fullName evidence="1">Uncharacterized protein</fullName>
    </submittedName>
</protein>
<evidence type="ECO:0000313" key="2">
    <source>
        <dbReference type="Proteomes" id="UP000037136"/>
    </source>
</evidence>
<gene>
    <name evidence="1" type="ORF">XA68_15385</name>
</gene>
<reference evidence="1 2" key="1">
    <citation type="journal article" date="2015" name="BMC Genomics">
        <title>Gene expression during zombie ant biting behavior reflects the complexity underlying fungal parasitic behavioral manipulation.</title>
        <authorList>
            <person name="de Bekker C."/>
            <person name="Ohm R.A."/>
            <person name="Loreto R.G."/>
            <person name="Sebastian A."/>
            <person name="Albert I."/>
            <person name="Merrow M."/>
            <person name="Brachmann A."/>
            <person name="Hughes D.P."/>
        </authorList>
    </citation>
    <scope>NUCLEOTIDE SEQUENCE [LARGE SCALE GENOMIC DNA]</scope>
    <source>
        <strain evidence="1 2">SC16a</strain>
    </source>
</reference>
<name>A0A2A9P6S0_OPHUN</name>
<dbReference type="EMBL" id="LAZP02000441">
    <property type="protein sequence ID" value="PFH57205.1"/>
    <property type="molecule type" value="Genomic_DNA"/>
</dbReference>